<sequence length="153" mass="17727">MIQAKNILVTWLKTHYGHKSELQHLRLPQQDKAMVASKLILGVPASRVIRLNLGLISSKIFMTDIVSTFYNAWCSAMSPVNQQLFCSWHIDRAWQQNLSKISNKEKRSEVYKVIKCLQQNTSEDVFSEFLQNSILQMLSDSEIQDFGLYFQNN</sequence>
<gene>
    <name evidence="1" type="ORF">YQE_09373</name>
</gene>
<dbReference type="HOGENOM" id="CLU_1715135_0_0_1"/>
<proteinExistence type="predicted"/>
<reference evidence="1" key="1">
    <citation type="journal article" date="2013" name="Genome Biol.">
        <title>Draft genome of the mountain pine beetle, Dendroctonus ponderosae Hopkins, a major forest pest.</title>
        <authorList>
            <person name="Keeling C.I."/>
            <person name="Yuen M.M."/>
            <person name="Liao N.Y."/>
            <person name="Docking T.R."/>
            <person name="Chan S.K."/>
            <person name="Taylor G.A."/>
            <person name="Palmquist D.L."/>
            <person name="Jackman S.D."/>
            <person name="Nguyen A."/>
            <person name="Li M."/>
            <person name="Henderson H."/>
            <person name="Janes J.K."/>
            <person name="Zhao Y."/>
            <person name="Pandoh P."/>
            <person name="Moore R."/>
            <person name="Sperling F.A."/>
            <person name="Huber D.P."/>
            <person name="Birol I."/>
            <person name="Jones S.J."/>
            <person name="Bohlmann J."/>
        </authorList>
    </citation>
    <scope>NUCLEOTIDE SEQUENCE</scope>
</reference>
<accession>N6U635</accession>
<dbReference type="EMBL" id="KB741083">
    <property type="protein sequence ID" value="ENN74032.1"/>
    <property type="molecule type" value="Genomic_DNA"/>
</dbReference>
<feature type="non-terminal residue" evidence="1">
    <location>
        <position position="1"/>
    </location>
</feature>
<protein>
    <submittedName>
        <fullName evidence="1">Uncharacterized protein</fullName>
    </submittedName>
</protein>
<dbReference type="AlphaFoldDB" id="N6U635"/>
<name>N6U635_DENPD</name>
<dbReference type="OrthoDB" id="10031901at2759"/>
<evidence type="ECO:0000313" key="1">
    <source>
        <dbReference type="EMBL" id="ENN74032.1"/>
    </source>
</evidence>
<organism evidence="1">
    <name type="scientific">Dendroctonus ponderosae</name>
    <name type="common">Mountain pine beetle</name>
    <dbReference type="NCBI Taxonomy" id="77166"/>
    <lineage>
        <taxon>Eukaryota</taxon>
        <taxon>Metazoa</taxon>
        <taxon>Ecdysozoa</taxon>
        <taxon>Arthropoda</taxon>
        <taxon>Hexapoda</taxon>
        <taxon>Insecta</taxon>
        <taxon>Pterygota</taxon>
        <taxon>Neoptera</taxon>
        <taxon>Endopterygota</taxon>
        <taxon>Coleoptera</taxon>
        <taxon>Polyphaga</taxon>
        <taxon>Cucujiformia</taxon>
        <taxon>Curculionidae</taxon>
        <taxon>Scolytinae</taxon>
        <taxon>Dendroctonus</taxon>
    </lineage>
</organism>